<gene>
    <name evidence="5" type="ORF">PSQ90_03170</name>
</gene>
<dbReference type="EMBL" id="CP118247">
    <property type="protein sequence ID" value="WDR06484.1"/>
    <property type="molecule type" value="Genomic_DNA"/>
</dbReference>
<dbReference type="InterPro" id="IPR011711">
    <property type="entry name" value="GntR_C"/>
</dbReference>
<organism evidence="5 6">
    <name type="scientific">Devosia rhodophyticola</name>
    <dbReference type="NCBI Taxonomy" id="3026423"/>
    <lineage>
        <taxon>Bacteria</taxon>
        <taxon>Pseudomonadati</taxon>
        <taxon>Pseudomonadota</taxon>
        <taxon>Alphaproteobacteria</taxon>
        <taxon>Hyphomicrobiales</taxon>
        <taxon>Devosiaceae</taxon>
        <taxon>Devosia</taxon>
    </lineage>
</organism>
<evidence type="ECO:0000256" key="1">
    <source>
        <dbReference type="ARBA" id="ARBA00023015"/>
    </source>
</evidence>
<name>A0ABY7YZ19_9HYPH</name>
<dbReference type="SMART" id="SM00345">
    <property type="entry name" value="HTH_GNTR"/>
    <property type="match status" value="1"/>
</dbReference>
<dbReference type="InterPro" id="IPR036390">
    <property type="entry name" value="WH_DNA-bd_sf"/>
</dbReference>
<reference evidence="5 6" key="1">
    <citation type="submission" date="2023-02" db="EMBL/GenBank/DDBJ databases">
        <title>Devosia chondri sp. nov., isolated from the phycosphere of marine algae.</title>
        <authorList>
            <person name="Kim J.M."/>
            <person name="Lee J.K."/>
            <person name="Choi B.J."/>
            <person name="Bayburt H."/>
            <person name="Jeon C.O."/>
        </authorList>
    </citation>
    <scope>NUCLEOTIDE SEQUENCE [LARGE SCALE GENOMIC DNA]</scope>
    <source>
        <strain evidence="5 6">G2-5</strain>
    </source>
</reference>
<evidence type="ECO:0000256" key="3">
    <source>
        <dbReference type="ARBA" id="ARBA00023163"/>
    </source>
</evidence>
<dbReference type="Proteomes" id="UP001222118">
    <property type="component" value="Chromosome"/>
</dbReference>
<dbReference type="Gene3D" id="1.10.10.10">
    <property type="entry name" value="Winged helix-like DNA-binding domain superfamily/Winged helix DNA-binding domain"/>
    <property type="match status" value="1"/>
</dbReference>
<dbReference type="PANTHER" id="PTHR43537">
    <property type="entry name" value="TRANSCRIPTIONAL REGULATOR, GNTR FAMILY"/>
    <property type="match status" value="1"/>
</dbReference>
<dbReference type="SUPFAM" id="SSF48008">
    <property type="entry name" value="GntR ligand-binding domain-like"/>
    <property type="match status" value="1"/>
</dbReference>
<dbReference type="InterPro" id="IPR000524">
    <property type="entry name" value="Tscrpt_reg_HTH_GntR"/>
</dbReference>
<dbReference type="Pfam" id="PF00392">
    <property type="entry name" value="GntR"/>
    <property type="match status" value="1"/>
</dbReference>
<protein>
    <submittedName>
        <fullName evidence="5">GntR family transcriptional regulator</fullName>
    </submittedName>
</protein>
<keyword evidence="1" id="KW-0805">Transcription regulation</keyword>
<evidence type="ECO:0000313" key="6">
    <source>
        <dbReference type="Proteomes" id="UP001222118"/>
    </source>
</evidence>
<accession>A0ABY7YZ19</accession>
<evidence type="ECO:0000256" key="2">
    <source>
        <dbReference type="ARBA" id="ARBA00023125"/>
    </source>
</evidence>
<dbReference type="PROSITE" id="PS50949">
    <property type="entry name" value="HTH_GNTR"/>
    <property type="match status" value="1"/>
</dbReference>
<dbReference type="InterPro" id="IPR036388">
    <property type="entry name" value="WH-like_DNA-bd_sf"/>
</dbReference>
<dbReference type="SMART" id="SM00895">
    <property type="entry name" value="FCD"/>
    <property type="match status" value="1"/>
</dbReference>
<dbReference type="Gene3D" id="1.20.120.530">
    <property type="entry name" value="GntR ligand-binding domain-like"/>
    <property type="match status" value="1"/>
</dbReference>
<proteinExistence type="predicted"/>
<dbReference type="SUPFAM" id="SSF46785">
    <property type="entry name" value="Winged helix' DNA-binding domain"/>
    <property type="match status" value="1"/>
</dbReference>
<dbReference type="RefSeq" id="WP_282211998.1">
    <property type="nucleotide sequence ID" value="NZ_CP118247.1"/>
</dbReference>
<sequence length="229" mass="25604">MELETSIKKPAERLIDETPYGRILDDIGKGFYPGGTRLKVEELAVRYGTSTNPVREALRVLQGEGMVAITPNRGATVETFDADTLRDIFEVLQLLEPYFVASFAETCTASDIAELEVVQRELEGLPASEKGPFTECDARFHGRIGSSHYNRRAFSMWALQKRTLNALASQVPVSNARRSQIMAEHRALISAFKNNDVAEALRVIKKHIANAGEQMYVQYRARAANSQKR</sequence>
<keyword evidence="2" id="KW-0238">DNA-binding</keyword>
<keyword evidence="6" id="KW-1185">Reference proteome</keyword>
<feature type="domain" description="HTH gntR-type" evidence="4">
    <location>
        <begin position="13"/>
        <end position="80"/>
    </location>
</feature>
<dbReference type="Pfam" id="PF07729">
    <property type="entry name" value="FCD"/>
    <property type="match status" value="1"/>
</dbReference>
<dbReference type="InterPro" id="IPR008920">
    <property type="entry name" value="TF_FadR/GntR_C"/>
</dbReference>
<dbReference type="CDD" id="cd07377">
    <property type="entry name" value="WHTH_GntR"/>
    <property type="match status" value="1"/>
</dbReference>
<dbReference type="PANTHER" id="PTHR43537:SF5">
    <property type="entry name" value="UXU OPERON TRANSCRIPTIONAL REGULATOR"/>
    <property type="match status" value="1"/>
</dbReference>
<keyword evidence="3" id="KW-0804">Transcription</keyword>
<evidence type="ECO:0000259" key="4">
    <source>
        <dbReference type="PROSITE" id="PS50949"/>
    </source>
</evidence>
<evidence type="ECO:0000313" key="5">
    <source>
        <dbReference type="EMBL" id="WDR06484.1"/>
    </source>
</evidence>